<evidence type="ECO:0000313" key="2">
    <source>
        <dbReference type="Proteomes" id="UP000017127"/>
    </source>
</evidence>
<organism evidence="1 2">
    <name type="scientific">Lyngbya aestuarii BL J</name>
    <dbReference type="NCBI Taxonomy" id="1348334"/>
    <lineage>
        <taxon>Bacteria</taxon>
        <taxon>Bacillati</taxon>
        <taxon>Cyanobacteriota</taxon>
        <taxon>Cyanophyceae</taxon>
        <taxon>Oscillatoriophycideae</taxon>
        <taxon>Oscillatoriales</taxon>
        <taxon>Microcoleaceae</taxon>
        <taxon>Lyngbya</taxon>
    </lineage>
</organism>
<dbReference type="AlphaFoldDB" id="U7QR45"/>
<keyword evidence="2" id="KW-1185">Reference proteome</keyword>
<proteinExistence type="predicted"/>
<comment type="caution">
    <text evidence="1">The sequence shown here is derived from an EMBL/GenBank/DDBJ whole genome shotgun (WGS) entry which is preliminary data.</text>
</comment>
<dbReference type="RefSeq" id="WP_023064264.1">
    <property type="nucleotide sequence ID" value="NZ_AUZM01000002.1"/>
</dbReference>
<evidence type="ECO:0000313" key="1">
    <source>
        <dbReference type="EMBL" id="ERT09767.1"/>
    </source>
</evidence>
<name>U7QR45_9CYAN</name>
<accession>U7QR45</accession>
<dbReference type="Proteomes" id="UP000017127">
    <property type="component" value="Unassembled WGS sequence"/>
</dbReference>
<sequence>MNLYDIKKKIAQLLACHPDDITTSYIKSVMQKLGYLLDFRTKASWMRTLEILTDYFTEQDRVFIGTGMNCVRRNPFYNFSHIPTGKNCYYHQENNWNITHKLQYCDPTFGAFTRDVWIIFIPDRAVYEIRRIRLRREYLDGRYEETIYDYIPSKVTAISTC</sequence>
<gene>
    <name evidence="1" type="ORF">M595_0411</name>
</gene>
<reference evidence="1 2" key="1">
    <citation type="journal article" date="2013" name="Front. Microbiol.">
        <title>Comparative genomic analyses of the cyanobacterium, Lyngbya aestuarii BL J, a powerful hydrogen producer.</title>
        <authorList>
            <person name="Kothari A."/>
            <person name="Vaughn M."/>
            <person name="Garcia-Pichel F."/>
        </authorList>
    </citation>
    <scope>NUCLEOTIDE SEQUENCE [LARGE SCALE GENOMIC DNA]</scope>
    <source>
        <strain evidence="1 2">BL J</strain>
    </source>
</reference>
<dbReference type="EMBL" id="AUZM01000002">
    <property type="protein sequence ID" value="ERT09767.1"/>
    <property type="molecule type" value="Genomic_DNA"/>
</dbReference>
<protein>
    <submittedName>
        <fullName evidence="1">Uncharacterized protein</fullName>
    </submittedName>
</protein>